<dbReference type="InterPro" id="IPR050182">
    <property type="entry name" value="Cytochrome_P450_fam2"/>
</dbReference>
<dbReference type="GO" id="GO:0006805">
    <property type="term" value="P:xenobiotic metabolic process"/>
    <property type="evidence" value="ECO:0007669"/>
    <property type="project" value="TreeGrafter"/>
</dbReference>
<name>A0A8C2RWP8_CAPHI</name>
<dbReference type="GO" id="GO:0005506">
    <property type="term" value="F:iron ion binding"/>
    <property type="evidence" value="ECO:0007669"/>
    <property type="project" value="InterPro"/>
</dbReference>
<dbReference type="Ensembl" id="ENSCHIT00010049442.1">
    <property type="protein sequence ID" value="ENSCHIP00010035176.1"/>
    <property type="gene ID" value="ENSCHIG00010026121.1"/>
</dbReference>
<keyword evidence="6" id="KW-0349">Heme</keyword>
<feature type="signal peptide" evidence="14">
    <location>
        <begin position="1"/>
        <end position="18"/>
    </location>
</feature>
<evidence type="ECO:0000256" key="11">
    <source>
        <dbReference type="ARBA" id="ARBA00023004"/>
    </source>
</evidence>
<evidence type="ECO:0000256" key="14">
    <source>
        <dbReference type="SAM" id="SignalP"/>
    </source>
</evidence>
<evidence type="ECO:0000256" key="9">
    <source>
        <dbReference type="ARBA" id="ARBA00022848"/>
    </source>
</evidence>
<keyword evidence="9" id="KW-0492">Microsome</keyword>
<dbReference type="PRINTS" id="PR00463">
    <property type="entry name" value="EP450I"/>
</dbReference>
<dbReference type="PANTHER" id="PTHR24300:SF400">
    <property type="entry name" value="CYTOCHROME P450 2C9"/>
    <property type="match status" value="1"/>
</dbReference>
<evidence type="ECO:0000256" key="4">
    <source>
        <dbReference type="ARBA" id="ARBA00010617"/>
    </source>
</evidence>
<evidence type="ECO:0000256" key="6">
    <source>
        <dbReference type="ARBA" id="ARBA00022617"/>
    </source>
</evidence>
<dbReference type="Pfam" id="PF00067">
    <property type="entry name" value="p450"/>
    <property type="match status" value="1"/>
</dbReference>
<dbReference type="Gene3D" id="1.10.630.10">
    <property type="entry name" value="Cytochrome P450"/>
    <property type="match status" value="1"/>
</dbReference>
<evidence type="ECO:0000256" key="10">
    <source>
        <dbReference type="ARBA" id="ARBA00023002"/>
    </source>
</evidence>
<keyword evidence="11" id="KW-0408">Iron</keyword>
<keyword evidence="8" id="KW-0256">Endoplasmic reticulum</keyword>
<keyword evidence="7" id="KW-0479">Metal-binding</keyword>
<evidence type="ECO:0000256" key="2">
    <source>
        <dbReference type="ARBA" id="ARBA00004524"/>
    </source>
</evidence>
<dbReference type="EC" id="1.14.14.1" evidence="5"/>
<dbReference type="GO" id="GO:0016712">
    <property type="term" value="F:oxidoreductase activity, acting on paired donors, with incorporation or reduction of molecular oxygen, reduced flavin or flavoprotein as one donor, and incorporation of one atom of oxygen"/>
    <property type="evidence" value="ECO:0007669"/>
    <property type="project" value="UniProtKB-EC"/>
</dbReference>
<dbReference type="InterPro" id="IPR001128">
    <property type="entry name" value="Cyt_P450"/>
</dbReference>
<comment type="subcellular location">
    <subcellularLocation>
        <location evidence="3">Endoplasmic reticulum membrane</location>
    </subcellularLocation>
    <subcellularLocation>
        <location evidence="2">Microsome membrane</location>
    </subcellularLocation>
</comment>
<dbReference type="PANTHER" id="PTHR24300">
    <property type="entry name" value="CYTOCHROME P450 508A4-RELATED"/>
    <property type="match status" value="1"/>
</dbReference>
<evidence type="ECO:0000256" key="1">
    <source>
        <dbReference type="ARBA" id="ARBA00001971"/>
    </source>
</evidence>
<dbReference type="GO" id="GO:0005789">
    <property type="term" value="C:endoplasmic reticulum membrane"/>
    <property type="evidence" value="ECO:0007669"/>
    <property type="project" value="UniProtKB-SubCell"/>
</dbReference>
<evidence type="ECO:0000313" key="15">
    <source>
        <dbReference type="Ensembl" id="ENSCHIP00010035176.1"/>
    </source>
</evidence>
<dbReference type="SUPFAM" id="SSF48264">
    <property type="entry name" value="Cytochrome P450"/>
    <property type="match status" value="1"/>
</dbReference>
<reference evidence="15" key="2">
    <citation type="submission" date="2025-08" db="UniProtKB">
        <authorList>
            <consortium name="Ensembl"/>
        </authorList>
    </citation>
    <scope>IDENTIFICATION</scope>
</reference>
<keyword evidence="14" id="KW-0732">Signal</keyword>
<evidence type="ECO:0000256" key="7">
    <source>
        <dbReference type="ARBA" id="ARBA00022723"/>
    </source>
</evidence>
<dbReference type="GO" id="GO:0020037">
    <property type="term" value="F:heme binding"/>
    <property type="evidence" value="ECO:0007669"/>
    <property type="project" value="InterPro"/>
</dbReference>
<evidence type="ECO:0000256" key="12">
    <source>
        <dbReference type="ARBA" id="ARBA00023033"/>
    </source>
</evidence>
<dbReference type="GO" id="GO:0006082">
    <property type="term" value="P:organic acid metabolic process"/>
    <property type="evidence" value="ECO:0007669"/>
    <property type="project" value="TreeGrafter"/>
</dbReference>
<protein>
    <recommendedName>
        <fullName evidence="5">unspecific monooxygenase</fullName>
        <ecNumber evidence="5">1.14.14.1</ecNumber>
    </recommendedName>
</protein>
<keyword evidence="13" id="KW-0472">Membrane</keyword>
<evidence type="ECO:0000256" key="13">
    <source>
        <dbReference type="ARBA" id="ARBA00023136"/>
    </source>
</evidence>
<organism evidence="15">
    <name type="scientific">Capra hircus</name>
    <name type="common">Goat</name>
    <dbReference type="NCBI Taxonomy" id="9925"/>
    <lineage>
        <taxon>Eukaryota</taxon>
        <taxon>Metazoa</taxon>
        <taxon>Chordata</taxon>
        <taxon>Craniata</taxon>
        <taxon>Vertebrata</taxon>
        <taxon>Euteleostomi</taxon>
        <taxon>Mammalia</taxon>
        <taxon>Eutheria</taxon>
        <taxon>Laurasiatheria</taxon>
        <taxon>Artiodactyla</taxon>
        <taxon>Ruminantia</taxon>
        <taxon>Pecora</taxon>
        <taxon>Bovidae</taxon>
        <taxon>Caprinae</taxon>
        <taxon>Capra</taxon>
    </lineage>
</organism>
<comment type="cofactor">
    <cofactor evidence="1">
        <name>heme</name>
        <dbReference type="ChEBI" id="CHEBI:30413"/>
    </cofactor>
</comment>
<dbReference type="InterPro" id="IPR002401">
    <property type="entry name" value="Cyt_P450_E_grp-I"/>
</dbReference>
<evidence type="ECO:0000256" key="5">
    <source>
        <dbReference type="ARBA" id="ARBA00012109"/>
    </source>
</evidence>
<proteinExistence type="inferred from homology"/>
<feature type="chain" id="PRO_5045624972" description="unspecific monooxygenase" evidence="14">
    <location>
        <begin position="19"/>
        <end position="125"/>
    </location>
</feature>
<sequence length="125" mass="13582">MGIKLFLPIVLNPSCTVGLLPPTRPNPSTGKLLPGPTPLLILGNILQLDVKNISKSLNSVKVYSPVFTVYFGMKPMVVLHGYEAVKEALIDVGEEFSGRGSFRVLERTTKIDGRCVPSHLPNRGI</sequence>
<evidence type="ECO:0000256" key="8">
    <source>
        <dbReference type="ARBA" id="ARBA00022824"/>
    </source>
</evidence>
<comment type="similarity">
    <text evidence="4">Belongs to the cytochrome P450 family.</text>
</comment>
<keyword evidence="12" id="KW-0503">Monooxygenase</keyword>
<evidence type="ECO:0000256" key="3">
    <source>
        <dbReference type="ARBA" id="ARBA00004586"/>
    </source>
</evidence>
<keyword evidence="10" id="KW-0560">Oxidoreductase</keyword>
<accession>A0A8C2RWP8</accession>
<reference evidence="15" key="1">
    <citation type="submission" date="2019-03" db="EMBL/GenBank/DDBJ databases">
        <title>Genome sequencing and reference-guided assembly of Black Bengal Goat (Capra hircus).</title>
        <authorList>
            <person name="Siddiki A.Z."/>
            <person name="Baten A."/>
            <person name="Billah M."/>
            <person name="Alam M.A.U."/>
            <person name="Shawrob K.S.M."/>
            <person name="Saha S."/>
            <person name="Chowdhury M."/>
            <person name="Rahman A.H."/>
            <person name="Stear M."/>
            <person name="Miah G."/>
            <person name="Das G.B."/>
            <person name="Hossain M.M."/>
            <person name="Kumkum M."/>
            <person name="Islam M.S."/>
            <person name="Mollah A.M."/>
            <person name="Ahsan A."/>
            <person name="Tusar F."/>
            <person name="Khan M.K.I."/>
        </authorList>
    </citation>
    <scope>NUCLEOTIDE SEQUENCE [LARGE SCALE GENOMIC DNA]</scope>
</reference>
<dbReference type="InterPro" id="IPR036396">
    <property type="entry name" value="Cyt_P450_sf"/>
</dbReference>